<name>A0A9E2L7V9_9BACT</name>
<dbReference type="EMBL" id="JAHLFU010000248">
    <property type="protein sequence ID" value="MBU3854545.1"/>
    <property type="molecule type" value="Genomic_DNA"/>
</dbReference>
<evidence type="ECO:0000313" key="1">
    <source>
        <dbReference type="EMBL" id="MBU3854545.1"/>
    </source>
</evidence>
<comment type="caution">
    <text evidence="1">The sequence shown here is derived from an EMBL/GenBank/DDBJ whole genome shotgun (WGS) entry which is preliminary data.</text>
</comment>
<accession>A0A9E2L7V9</accession>
<reference evidence="1" key="2">
    <citation type="submission" date="2021-04" db="EMBL/GenBank/DDBJ databases">
        <authorList>
            <person name="Gilroy R."/>
        </authorList>
    </citation>
    <scope>NUCLEOTIDE SEQUENCE</scope>
    <source>
        <strain evidence="1">G3-2149</strain>
    </source>
</reference>
<reference evidence="1" key="1">
    <citation type="journal article" date="2021" name="PeerJ">
        <title>Extensive microbial diversity within the chicken gut microbiome revealed by metagenomics and culture.</title>
        <authorList>
            <person name="Gilroy R."/>
            <person name="Ravi A."/>
            <person name="Getino M."/>
            <person name="Pursley I."/>
            <person name="Horton D.L."/>
            <person name="Alikhan N.F."/>
            <person name="Baker D."/>
            <person name="Gharbi K."/>
            <person name="Hall N."/>
            <person name="Watson M."/>
            <person name="Adriaenssens E.M."/>
            <person name="Foster-Nyarko E."/>
            <person name="Jarju S."/>
            <person name="Secka A."/>
            <person name="Antonio M."/>
            <person name="Oren A."/>
            <person name="Chaudhuri R.R."/>
            <person name="La Ragione R."/>
            <person name="Hildebrand F."/>
            <person name="Pallen M.J."/>
        </authorList>
    </citation>
    <scope>NUCLEOTIDE SEQUENCE</scope>
    <source>
        <strain evidence="1">G3-2149</strain>
    </source>
</reference>
<dbReference type="PANTHER" id="PTHR37835:SF1">
    <property type="entry name" value="ALPHA-CLOSTRIPAIN"/>
    <property type="match status" value="1"/>
</dbReference>
<sequence length="441" mass="49375">MLHHLKGKWIIFLTTALALGACQTEETTPEGTADNGRRTVLVYMNARNSLYNNVQADSLEIALGAREMNPEDRILLYVCKDAKSYLYRISASGTRLLMQFGKDLNASNPKQLEMLLKWTRENFPSKSYGLVLWSHSDGWLPSTNVSRAGSRGFGVDVGADGNPWSDRTSDGNLGYQMNITDLAQAVSASGIRPEFIFFDSCLMLGVEAAYDLRNVTDWVIGSPAQIPGVGAQYQDMMKQALFSQPLNPQAFTEGYVQQASSYPEYGDMGVVLGAIKTEKLEALAACTKSMIGKYADGQEPDLNGVLAYDRYLWQYFYRPEYYDLKQVMLRLITDEADRQTWLQALEACVHYPAATPYVNFWSNYASDRLYLNPGEFTAVSTFVPQQRYTDHAADCIYGDLNQAFADTEWAQASGWSDNAYLKNLLNPTPPTEENTPETEEN</sequence>
<proteinExistence type="predicted"/>
<dbReference type="Gene3D" id="3.40.50.11970">
    <property type="match status" value="1"/>
</dbReference>
<dbReference type="AlphaFoldDB" id="A0A9E2L7V9"/>
<gene>
    <name evidence="1" type="ORF">H9789_12170</name>
</gene>
<dbReference type="Proteomes" id="UP000823865">
    <property type="component" value="Unassembled WGS sequence"/>
</dbReference>
<dbReference type="PANTHER" id="PTHR37835">
    <property type="entry name" value="ALPHA-CLOSTRIPAIN"/>
    <property type="match status" value="1"/>
</dbReference>
<evidence type="ECO:0008006" key="3">
    <source>
        <dbReference type="Google" id="ProtNLM"/>
    </source>
</evidence>
<dbReference type="Pfam" id="PF03415">
    <property type="entry name" value="Peptidase_C11"/>
    <property type="match status" value="1"/>
</dbReference>
<dbReference type="InterPro" id="IPR005077">
    <property type="entry name" value="Peptidase_C11"/>
</dbReference>
<evidence type="ECO:0000313" key="2">
    <source>
        <dbReference type="Proteomes" id="UP000823865"/>
    </source>
</evidence>
<organism evidence="1 2">
    <name type="scientific">Candidatus Paraprevotella stercoravium</name>
    <dbReference type="NCBI Taxonomy" id="2838725"/>
    <lineage>
        <taxon>Bacteria</taxon>
        <taxon>Pseudomonadati</taxon>
        <taxon>Bacteroidota</taxon>
        <taxon>Bacteroidia</taxon>
        <taxon>Bacteroidales</taxon>
        <taxon>Prevotellaceae</taxon>
        <taxon>Paraprevotella</taxon>
    </lineage>
</organism>
<protein>
    <recommendedName>
        <fullName evidence="3">Clostripain</fullName>
    </recommendedName>
</protein>
<dbReference type="PROSITE" id="PS51257">
    <property type="entry name" value="PROKAR_LIPOPROTEIN"/>
    <property type="match status" value="1"/>
</dbReference>